<evidence type="ECO:0000259" key="1">
    <source>
        <dbReference type="Pfam" id="PF01526"/>
    </source>
</evidence>
<sequence length="67" mass="7374">MELRKIGVLALHFVDLVYDPHDGPRPEMLISDAGSYSDLIFGIVTLLGFGYRPVLADLPDTNLNSSQ</sequence>
<protein>
    <recommendedName>
        <fullName evidence="1">Tn3 transposase DDE domain-containing protein</fullName>
    </recommendedName>
</protein>
<dbReference type="AlphaFoldDB" id="A0A8J3PNC0"/>
<dbReference type="GO" id="GO:0004803">
    <property type="term" value="F:transposase activity"/>
    <property type="evidence" value="ECO:0007669"/>
    <property type="project" value="InterPro"/>
</dbReference>
<comment type="caution">
    <text evidence="2">The sequence shown here is derived from an EMBL/GenBank/DDBJ whole genome shotgun (WGS) entry which is preliminary data.</text>
</comment>
<evidence type="ECO:0000313" key="2">
    <source>
        <dbReference type="EMBL" id="GIG75184.1"/>
    </source>
</evidence>
<dbReference type="EMBL" id="BONU01000027">
    <property type="protein sequence ID" value="GIG75184.1"/>
    <property type="molecule type" value="Genomic_DNA"/>
</dbReference>
<dbReference type="GO" id="GO:0006313">
    <property type="term" value="P:DNA transposition"/>
    <property type="evidence" value="ECO:0007669"/>
    <property type="project" value="InterPro"/>
</dbReference>
<name>A0A8J3PNC0_9ACTN</name>
<dbReference type="Proteomes" id="UP000653674">
    <property type="component" value="Unassembled WGS sequence"/>
</dbReference>
<accession>A0A8J3PNC0</accession>
<dbReference type="Pfam" id="PF01526">
    <property type="entry name" value="DDE_Tnp_Tn3"/>
    <property type="match status" value="1"/>
</dbReference>
<dbReference type="InterPro" id="IPR002513">
    <property type="entry name" value="Tn3_Tnp_DDE_dom"/>
</dbReference>
<proteinExistence type="predicted"/>
<keyword evidence="3" id="KW-1185">Reference proteome</keyword>
<reference evidence="2" key="1">
    <citation type="submission" date="2021-01" db="EMBL/GenBank/DDBJ databases">
        <title>Whole genome shotgun sequence of Planosporangium flavigriseum NBRC 105377.</title>
        <authorList>
            <person name="Komaki H."/>
            <person name="Tamura T."/>
        </authorList>
    </citation>
    <scope>NUCLEOTIDE SEQUENCE</scope>
    <source>
        <strain evidence="2">NBRC 105377</strain>
    </source>
</reference>
<organism evidence="2 3">
    <name type="scientific">Planosporangium flavigriseum</name>
    <dbReference type="NCBI Taxonomy" id="373681"/>
    <lineage>
        <taxon>Bacteria</taxon>
        <taxon>Bacillati</taxon>
        <taxon>Actinomycetota</taxon>
        <taxon>Actinomycetes</taxon>
        <taxon>Micromonosporales</taxon>
        <taxon>Micromonosporaceae</taxon>
        <taxon>Planosporangium</taxon>
    </lineage>
</organism>
<feature type="domain" description="Tn3 transposase DDE" evidence="1">
    <location>
        <begin position="10"/>
        <end position="64"/>
    </location>
</feature>
<gene>
    <name evidence="2" type="ORF">Pfl04_35880</name>
</gene>
<evidence type="ECO:0000313" key="3">
    <source>
        <dbReference type="Proteomes" id="UP000653674"/>
    </source>
</evidence>